<evidence type="ECO:0000256" key="2">
    <source>
        <dbReference type="ARBA" id="ARBA00022801"/>
    </source>
</evidence>
<dbReference type="EMBL" id="CM015717">
    <property type="protein sequence ID" value="KAF3691070.1"/>
    <property type="molecule type" value="Genomic_DNA"/>
</dbReference>
<evidence type="ECO:0000259" key="6">
    <source>
        <dbReference type="PROSITE" id="PS50240"/>
    </source>
</evidence>
<dbReference type="SMART" id="SM00020">
    <property type="entry name" value="Tryp_SPc"/>
    <property type="match status" value="1"/>
</dbReference>
<keyword evidence="8" id="KW-1185">Reference proteome</keyword>
<dbReference type="GO" id="GO:0006508">
    <property type="term" value="P:proteolysis"/>
    <property type="evidence" value="ECO:0007669"/>
    <property type="project" value="UniProtKB-KW"/>
</dbReference>
<keyword evidence="1 7" id="KW-0645">Protease</keyword>
<evidence type="ECO:0000313" key="8">
    <source>
        <dbReference type="Proteomes" id="UP000503349"/>
    </source>
</evidence>
<keyword evidence="4" id="KW-1015">Disulfide bond</keyword>
<dbReference type="PANTHER" id="PTHR24271">
    <property type="entry name" value="KALLIKREIN-RELATED"/>
    <property type="match status" value="1"/>
</dbReference>
<keyword evidence="2" id="KW-0378">Hydrolase</keyword>
<dbReference type="PROSITE" id="PS50240">
    <property type="entry name" value="TRYPSIN_DOM"/>
    <property type="match status" value="1"/>
</dbReference>
<dbReference type="FunFam" id="2.40.10.10:FF:000068">
    <property type="entry name" value="transmembrane protease serine 2"/>
    <property type="match status" value="1"/>
</dbReference>
<dbReference type="InterPro" id="IPR009003">
    <property type="entry name" value="Peptidase_S1_PA"/>
</dbReference>
<dbReference type="CDD" id="cd00190">
    <property type="entry name" value="Tryp_SPc"/>
    <property type="match status" value="1"/>
</dbReference>
<dbReference type="Proteomes" id="UP000503349">
    <property type="component" value="Chromosome 6"/>
</dbReference>
<dbReference type="GO" id="GO:0004252">
    <property type="term" value="F:serine-type endopeptidase activity"/>
    <property type="evidence" value="ECO:0007669"/>
    <property type="project" value="InterPro"/>
</dbReference>
<dbReference type="OrthoDB" id="8440449at2759"/>
<reference evidence="7 8" key="1">
    <citation type="submission" date="2019-02" db="EMBL/GenBank/DDBJ databases">
        <title>Opniocepnalus argus genome.</title>
        <authorList>
            <person name="Zhou C."/>
            <person name="Xiao S."/>
        </authorList>
    </citation>
    <scope>NUCLEOTIDE SEQUENCE [LARGE SCALE GENOMIC DNA]</scope>
    <source>
        <strain evidence="7">OARG1902GOOAL</strain>
        <tissue evidence="7">Muscle</tissue>
    </source>
</reference>
<feature type="chain" id="PRO_5026005174" evidence="5">
    <location>
        <begin position="25"/>
        <end position="257"/>
    </location>
</feature>
<gene>
    <name evidence="7" type="ORF">EXN66_Car006744</name>
</gene>
<feature type="domain" description="Peptidase S1" evidence="6">
    <location>
        <begin position="27"/>
        <end position="253"/>
    </location>
</feature>
<evidence type="ECO:0000256" key="4">
    <source>
        <dbReference type="ARBA" id="ARBA00023157"/>
    </source>
</evidence>
<dbReference type="InterPro" id="IPR018114">
    <property type="entry name" value="TRYPSIN_HIS"/>
</dbReference>
<dbReference type="FunFam" id="2.40.10.10:FF:000036">
    <property type="entry name" value="Trypsin beta"/>
    <property type="match status" value="1"/>
</dbReference>
<feature type="signal peptide" evidence="5">
    <location>
        <begin position="1"/>
        <end position="24"/>
    </location>
</feature>
<dbReference type="PROSITE" id="PS00134">
    <property type="entry name" value="TRYPSIN_HIS"/>
    <property type="match status" value="1"/>
</dbReference>
<proteinExistence type="predicted"/>
<dbReference type="Gene3D" id="2.40.10.10">
    <property type="entry name" value="Trypsin-like serine proteases"/>
    <property type="match status" value="1"/>
</dbReference>
<sequence>MYRFHPFLLFHLLTCLNNGQNALGSEIINGRNAPKNSMQFMASVQANTQHVCGGFLVSEDFVVTAAHCGKQNLTRVVLGTHNLTNVPDDAVIKIKQRFKHPLYKKPELGYDIMLLQLSEKARLDSKIVKKIQLPKSNNKIKNMGKCNVAGWGFTKTKGEAVDVLKVVDVPIINLDECKRKWKNVRSLPDNIICAGGSGTNKGFCKGDSGGPLVCNGMAVGVVSFNKYNCDYPNWPNIYTDISKHIAWIKDILKKKEL</sequence>
<dbReference type="PRINTS" id="PR00722">
    <property type="entry name" value="CHYMOTRYPSIN"/>
</dbReference>
<dbReference type="PANTHER" id="PTHR24271:SF87">
    <property type="entry name" value="ARGININE ESTERASE-LIKE-RELATED"/>
    <property type="match status" value="1"/>
</dbReference>
<dbReference type="InterPro" id="IPR001314">
    <property type="entry name" value="Peptidase_S1A"/>
</dbReference>
<dbReference type="SUPFAM" id="SSF50494">
    <property type="entry name" value="Trypsin-like serine proteases"/>
    <property type="match status" value="1"/>
</dbReference>
<accession>A0A6G1PL91</accession>
<evidence type="ECO:0000313" key="7">
    <source>
        <dbReference type="EMBL" id="KAF3691070.1"/>
    </source>
</evidence>
<evidence type="ECO:0000256" key="1">
    <source>
        <dbReference type="ARBA" id="ARBA00022670"/>
    </source>
</evidence>
<dbReference type="Pfam" id="PF00089">
    <property type="entry name" value="Trypsin"/>
    <property type="match status" value="1"/>
</dbReference>
<dbReference type="InterPro" id="IPR043504">
    <property type="entry name" value="Peptidase_S1_PA_chymotrypsin"/>
</dbReference>
<organism evidence="7 8">
    <name type="scientific">Channa argus</name>
    <name type="common">Northern snakehead</name>
    <name type="synonym">Ophicephalus argus</name>
    <dbReference type="NCBI Taxonomy" id="215402"/>
    <lineage>
        <taxon>Eukaryota</taxon>
        <taxon>Metazoa</taxon>
        <taxon>Chordata</taxon>
        <taxon>Craniata</taxon>
        <taxon>Vertebrata</taxon>
        <taxon>Euteleostomi</taxon>
        <taxon>Actinopterygii</taxon>
        <taxon>Neopterygii</taxon>
        <taxon>Teleostei</taxon>
        <taxon>Neoteleostei</taxon>
        <taxon>Acanthomorphata</taxon>
        <taxon>Anabantaria</taxon>
        <taxon>Anabantiformes</taxon>
        <taxon>Channoidei</taxon>
        <taxon>Channidae</taxon>
        <taxon>Channa</taxon>
    </lineage>
</organism>
<evidence type="ECO:0000256" key="5">
    <source>
        <dbReference type="SAM" id="SignalP"/>
    </source>
</evidence>
<keyword evidence="3" id="KW-0720">Serine protease</keyword>
<protein>
    <submittedName>
        <fullName evidence="7">Mast cell protease 1A</fullName>
    </submittedName>
</protein>
<evidence type="ECO:0000256" key="3">
    <source>
        <dbReference type="ARBA" id="ARBA00022825"/>
    </source>
</evidence>
<dbReference type="AlphaFoldDB" id="A0A6G1PL91"/>
<reference evidence="8" key="2">
    <citation type="submission" date="2019-02" db="EMBL/GenBank/DDBJ databases">
        <title>Opniocepnalus argus Var Kimnra genome.</title>
        <authorList>
            <person name="Zhou C."/>
            <person name="Xiao S."/>
        </authorList>
    </citation>
    <scope>NUCLEOTIDE SEQUENCE [LARGE SCALE GENOMIC DNA]</scope>
</reference>
<keyword evidence="5" id="KW-0732">Signal</keyword>
<name>A0A6G1PL91_CHAAH</name>
<dbReference type="InterPro" id="IPR001254">
    <property type="entry name" value="Trypsin_dom"/>
</dbReference>